<keyword evidence="4" id="KW-0156">Chromatin regulator</keyword>
<evidence type="ECO:0000256" key="1">
    <source>
        <dbReference type="ARBA" id="ARBA00022723"/>
    </source>
</evidence>
<dbReference type="Pfam" id="PF00856">
    <property type="entry name" value="SET"/>
    <property type="match status" value="1"/>
</dbReference>
<dbReference type="InterPro" id="IPR046341">
    <property type="entry name" value="SET_dom_sf"/>
</dbReference>
<dbReference type="GO" id="GO:0034967">
    <property type="term" value="C:Set3 complex"/>
    <property type="evidence" value="ECO:0007669"/>
    <property type="project" value="TreeGrafter"/>
</dbReference>
<feature type="compositionally biased region" description="Polar residues" evidence="6">
    <location>
        <begin position="640"/>
        <end position="657"/>
    </location>
</feature>
<dbReference type="PANTHER" id="PTHR46462:SF3">
    <property type="entry name" value="UPSET, ISOFORM A"/>
    <property type="match status" value="1"/>
</dbReference>
<feature type="compositionally biased region" description="Low complexity" evidence="6">
    <location>
        <begin position="501"/>
        <end position="514"/>
    </location>
</feature>
<accession>B4HHA8</accession>
<feature type="region of interest" description="Disordered" evidence="6">
    <location>
        <begin position="815"/>
        <end position="850"/>
    </location>
</feature>
<evidence type="ECO:0000256" key="3">
    <source>
        <dbReference type="ARBA" id="ARBA00022833"/>
    </source>
</evidence>
<evidence type="ECO:0000256" key="2">
    <source>
        <dbReference type="ARBA" id="ARBA00022771"/>
    </source>
</evidence>
<evidence type="ECO:0000259" key="7">
    <source>
        <dbReference type="PROSITE" id="PS50016"/>
    </source>
</evidence>
<feature type="domain" description="PHD-type" evidence="7">
    <location>
        <begin position="854"/>
        <end position="902"/>
    </location>
</feature>
<feature type="compositionally biased region" description="Low complexity" evidence="6">
    <location>
        <begin position="658"/>
        <end position="672"/>
    </location>
</feature>
<feature type="region of interest" description="Disordered" evidence="6">
    <location>
        <begin position="1"/>
        <end position="46"/>
    </location>
</feature>
<dbReference type="InterPro" id="IPR001214">
    <property type="entry name" value="SET_dom"/>
</dbReference>
<feature type="compositionally biased region" description="Low complexity" evidence="6">
    <location>
        <begin position="1007"/>
        <end position="1018"/>
    </location>
</feature>
<dbReference type="PhylomeDB" id="B4HHA8"/>
<dbReference type="GO" id="GO:0008270">
    <property type="term" value="F:zinc ion binding"/>
    <property type="evidence" value="ECO:0007669"/>
    <property type="project" value="UniProtKB-KW"/>
</dbReference>
<dbReference type="SMART" id="SM00317">
    <property type="entry name" value="SET"/>
    <property type="match status" value="1"/>
</dbReference>
<sequence>MPMSSHDAVFVEPAVSSSGGGSTSSINRVGVASGPQPPPPHIVIDGSSLSTQAQLRIMQRRMSISTRQILSASQSQSINQSQKYAVRTAAGTGALGATAASSGSSGQELINPQIYKIVTTDGSTSNVIIDASAAAPPHNSKLLLSNLTVLSKQAPVQGAAGQQQQQQLNYLGAKSLPYVSASPGKTQQQPQKFGSISAFKAQHQQQQQHPHATLQKVTLGSRVATRLQSYVPASPSQIMVQPAQPKYVNATATTIGGNAALLKKANQKITVKSVSNMSQQQQQQQQQQKQQQQLQAQQLKTFITQQQQQQTYKAGAKAKFVKQTTALSIAALPQQQQQTTYAKQSMVTTSTPAKVTKLNSKYVQQQISLPQGTQLQHKASSNVAGGGYLLQQTQAAGGGTIKFVNSHGTVIQQHPQQQQATKRTHYNSSGSSDNEQHAVANSSLITDDVMIVNGTQMTDELSARILQSMAQKSFSQQQQRFHQVPATGSGNMPPPTQIIYSNSTSNGAAASSPGGNASGNMLLAHYQAAGAKPVSSASFITVTGTPPVTVSTTPSVSISSHGFASGSAAISSYMSSATAARRQSVSAPSSRAVSLERKQHHQQLQHDVIGGGRKAPTVIEYYNKHGVNNIVGSSNNLAQSTSMSNLAGPRSNSGSGFATTTPTPATPLHLTPVNVPVHAEAAPPSSPALVKGSSQPPAQPQQQVHPLGPNQLNANDEELYIEEVRPVPVLTQDLRLQQLHAIMQDHTYASQQQQQQPQQAAGDATIPGAVQQVQQPQQWSLGGIGVTVSGSQGTPTAVGGYCSYFGQQIARPQADDDAHSAISSSSRMGLASTDIDPGEETETAPEAEAEDDSVTRCICELTHDDGYMICCDKCSAWQHVDCMGIDRQNIPEEYMCELCQPRAVDKARARALQRQKRKEHMLLVATQAANGAAAVAAGTTLSGGLGSGLPMSEELQHRLASGLNGGFATGTGMSKKSKKTKENSGSNSTLKKAKKSGVGMGGEKNASGSGTPTGTSGKSSKKSSKRKSKSGGDGSSGGGNSPALTAAEKHAANLRQWIENYEYAVTNHYSPELRARLHAIQKQPSLLQSIQNTENKALRQIQQQLSTAGSAEQLEQRAQLIPYAGAKVLISSVDLSPHAPIHELRGKYMLTTQFRTQNPTVNMNTPPPSNYLNSFKAHKTPGQFVFFYQLPGVEAPMQTLRPDGSVPQVAQQPPSYLKGPEVCVDTRTYGNDARFVRRSCRPNAELQHYFEKGTLHLYIVALTHIRAQTEITIRHEPHDLTAVEQKKSHAAVIQPTSTRCACDMGSDCLFALPLAVQQQLQAPPTQPRSSHRNKAAAAAAAAAAAKQCSSHTVNHGIGRRSNGGGRSDCVAKFPKSFHILERREQSNGPKQSATWTIEFGL</sequence>
<evidence type="ECO:0000256" key="5">
    <source>
        <dbReference type="PROSITE-ProRule" id="PRU00146"/>
    </source>
</evidence>
<feature type="region of interest" description="Disordered" evidence="6">
    <location>
        <begin position="482"/>
        <end position="514"/>
    </location>
</feature>
<feature type="compositionally biased region" description="Acidic residues" evidence="6">
    <location>
        <begin position="836"/>
        <end position="850"/>
    </location>
</feature>
<dbReference type="EMBL" id="CH480815">
    <property type="protein sequence ID" value="EDW41433.1"/>
    <property type="molecule type" value="Genomic_DNA"/>
</dbReference>
<feature type="region of interest" description="Disordered" evidence="6">
    <location>
        <begin position="962"/>
        <end position="1044"/>
    </location>
</feature>
<feature type="compositionally biased region" description="Basic residues" evidence="6">
    <location>
        <begin position="1019"/>
        <end position="1029"/>
    </location>
</feature>
<evidence type="ECO:0000256" key="4">
    <source>
        <dbReference type="ARBA" id="ARBA00022853"/>
    </source>
</evidence>
<dbReference type="PROSITE" id="PS01359">
    <property type="entry name" value="ZF_PHD_1"/>
    <property type="match status" value="1"/>
</dbReference>
<dbReference type="GO" id="GO:0140002">
    <property type="term" value="F:histone H3K4me3 reader activity"/>
    <property type="evidence" value="ECO:0007669"/>
    <property type="project" value="EnsemblMetazoa"/>
</dbReference>
<dbReference type="FunFam" id="3.30.40.10:FF:000150">
    <property type="entry name" value="Inactive histone-lysine N-methyltransferase 2E"/>
    <property type="match status" value="1"/>
</dbReference>
<dbReference type="SMART" id="SM00249">
    <property type="entry name" value="PHD"/>
    <property type="match status" value="1"/>
</dbReference>
<dbReference type="PANTHER" id="PTHR46462">
    <property type="entry name" value="UPSET, ISOFORM A"/>
    <property type="match status" value="1"/>
</dbReference>
<dbReference type="SUPFAM" id="SSF57903">
    <property type="entry name" value="FYVE/PHD zinc finger"/>
    <property type="match status" value="1"/>
</dbReference>
<name>B4HHA8_DROSE</name>
<dbReference type="OMA" id="QIARPQA"/>
<dbReference type="GO" id="GO:0003682">
    <property type="term" value="F:chromatin binding"/>
    <property type="evidence" value="ECO:0007669"/>
    <property type="project" value="EnsemblMetazoa"/>
</dbReference>
<organism evidence="9">
    <name type="scientific">Drosophila sechellia</name>
    <name type="common">Fruit fly</name>
    <dbReference type="NCBI Taxonomy" id="7238"/>
    <lineage>
        <taxon>Eukaryota</taxon>
        <taxon>Metazoa</taxon>
        <taxon>Ecdysozoa</taxon>
        <taxon>Arthropoda</taxon>
        <taxon>Hexapoda</taxon>
        <taxon>Insecta</taxon>
        <taxon>Pterygota</taxon>
        <taxon>Neoptera</taxon>
        <taxon>Endopterygota</taxon>
        <taxon>Diptera</taxon>
        <taxon>Brachycera</taxon>
        <taxon>Muscomorpha</taxon>
        <taxon>Ephydroidea</taxon>
        <taxon>Drosophilidae</taxon>
        <taxon>Drosophila</taxon>
        <taxon>Sophophora</taxon>
    </lineage>
</organism>
<dbReference type="KEGG" id="dse:6605629"/>
<feature type="compositionally biased region" description="Gly residues" evidence="6">
    <location>
        <begin position="1031"/>
        <end position="1040"/>
    </location>
</feature>
<keyword evidence="2 5" id="KW-0863">Zinc-finger</keyword>
<dbReference type="GO" id="GO:0006355">
    <property type="term" value="P:regulation of DNA-templated transcription"/>
    <property type="evidence" value="ECO:0007669"/>
    <property type="project" value="TreeGrafter"/>
</dbReference>
<dbReference type="SUPFAM" id="SSF82199">
    <property type="entry name" value="SET domain"/>
    <property type="match status" value="1"/>
</dbReference>
<dbReference type="GO" id="GO:0045814">
    <property type="term" value="P:negative regulation of gene expression, epigenetic"/>
    <property type="evidence" value="ECO:0007669"/>
    <property type="project" value="EnsemblMetazoa"/>
</dbReference>
<dbReference type="InterPro" id="IPR019787">
    <property type="entry name" value="Znf_PHD-finger"/>
</dbReference>
<protein>
    <submittedName>
        <fullName evidence="8">GM25445</fullName>
    </submittedName>
</protein>
<dbReference type="Pfam" id="PF20826">
    <property type="entry name" value="PHD_5"/>
    <property type="match status" value="1"/>
</dbReference>
<keyword evidence="3" id="KW-0862">Zinc</keyword>
<evidence type="ECO:0000256" key="6">
    <source>
        <dbReference type="SAM" id="MobiDB-lite"/>
    </source>
</evidence>
<gene>
    <name evidence="8" type="primary">Dsec\GM25445</name>
    <name evidence="8" type="ORF">Dsec_GM25445</name>
</gene>
<feature type="region of interest" description="Disordered" evidence="6">
    <location>
        <begin position="640"/>
        <end position="712"/>
    </location>
</feature>
<proteinExistence type="predicted"/>
<keyword evidence="1" id="KW-0479">Metal-binding</keyword>
<dbReference type="InterPro" id="IPR013083">
    <property type="entry name" value="Znf_RING/FYVE/PHD"/>
</dbReference>
<reference evidence="8 9" key="1">
    <citation type="journal article" date="2007" name="Nature">
        <title>Evolution of genes and genomes on the Drosophila phylogeny.</title>
        <authorList>
            <consortium name="Drosophila 12 Genomes Consortium"/>
            <person name="Clark A.G."/>
            <person name="Eisen M.B."/>
            <person name="Smith D.R."/>
            <person name="Bergman C.M."/>
            <person name="Oliver B."/>
            <person name="Markow T.A."/>
            <person name="Kaufman T.C."/>
            <person name="Kellis M."/>
            <person name="Gelbart W."/>
            <person name="Iyer V.N."/>
            <person name="Pollard D.A."/>
            <person name="Sackton T.B."/>
            <person name="Larracuente A.M."/>
            <person name="Singh N.D."/>
            <person name="Abad J.P."/>
            <person name="Abt D.N."/>
            <person name="Adryan B."/>
            <person name="Aguade M."/>
            <person name="Akashi H."/>
            <person name="Anderson W.W."/>
            <person name="Aquadro C.F."/>
            <person name="Ardell D.H."/>
            <person name="Arguello R."/>
            <person name="Artieri C.G."/>
            <person name="Barbash D.A."/>
            <person name="Barker D."/>
            <person name="Barsanti P."/>
            <person name="Batterham P."/>
            <person name="Batzoglou S."/>
            <person name="Begun D."/>
            <person name="Bhutkar A."/>
            <person name="Blanco E."/>
            <person name="Bosak S.A."/>
            <person name="Bradley R.K."/>
            <person name="Brand A.D."/>
            <person name="Brent M.R."/>
            <person name="Brooks A.N."/>
            <person name="Brown R.H."/>
            <person name="Butlin R.K."/>
            <person name="Caggese C."/>
            <person name="Calvi B.R."/>
            <person name="Bernardo de Carvalho A."/>
            <person name="Caspi A."/>
            <person name="Castrezana S."/>
            <person name="Celniker S.E."/>
            <person name="Chang J.L."/>
            <person name="Chapple C."/>
            <person name="Chatterji S."/>
            <person name="Chinwalla A."/>
            <person name="Civetta A."/>
            <person name="Clifton S.W."/>
            <person name="Comeron J.M."/>
            <person name="Costello J.C."/>
            <person name="Coyne J.A."/>
            <person name="Daub J."/>
            <person name="David R.G."/>
            <person name="Delcher A.L."/>
            <person name="Delehaunty K."/>
            <person name="Do C.B."/>
            <person name="Ebling H."/>
            <person name="Edwards K."/>
            <person name="Eickbush T."/>
            <person name="Evans J.D."/>
            <person name="Filipski A."/>
            <person name="Findeiss S."/>
            <person name="Freyhult E."/>
            <person name="Fulton L."/>
            <person name="Fulton R."/>
            <person name="Garcia A.C."/>
            <person name="Gardiner A."/>
            <person name="Garfield D.A."/>
            <person name="Garvin B.E."/>
            <person name="Gibson G."/>
            <person name="Gilbert D."/>
            <person name="Gnerre S."/>
            <person name="Godfrey J."/>
            <person name="Good R."/>
            <person name="Gotea V."/>
            <person name="Gravely B."/>
            <person name="Greenberg A.J."/>
            <person name="Griffiths-Jones S."/>
            <person name="Gross S."/>
            <person name="Guigo R."/>
            <person name="Gustafson E.A."/>
            <person name="Haerty W."/>
            <person name="Hahn M.W."/>
            <person name="Halligan D.L."/>
            <person name="Halpern A.L."/>
            <person name="Halter G.M."/>
            <person name="Han M.V."/>
            <person name="Heger A."/>
            <person name="Hillier L."/>
            <person name="Hinrichs A.S."/>
            <person name="Holmes I."/>
            <person name="Hoskins R.A."/>
            <person name="Hubisz M.J."/>
            <person name="Hultmark D."/>
            <person name="Huntley M.A."/>
            <person name="Jaffe D.B."/>
            <person name="Jagadeeshan S."/>
            <person name="Jeck W.R."/>
            <person name="Johnson J."/>
            <person name="Jones C.D."/>
            <person name="Jordan W.C."/>
            <person name="Karpen G.H."/>
            <person name="Kataoka E."/>
            <person name="Keightley P.D."/>
            <person name="Kheradpour P."/>
            <person name="Kirkness E.F."/>
            <person name="Koerich L.B."/>
            <person name="Kristiansen K."/>
            <person name="Kudrna D."/>
            <person name="Kulathinal R.J."/>
            <person name="Kumar S."/>
            <person name="Kwok R."/>
            <person name="Lander E."/>
            <person name="Langley C.H."/>
            <person name="Lapoint R."/>
            <person name="Lazzaro B.P."/>
            <person name="Lee S.J."/>
            <person name="Levesque L."/>
            <person name="Li R."/>
            <person name="Lin C.F."/>
            <person name="Lin M.F."/>
            <person name="Lindblad-Toh K."/>
            <person name="Llopart A."/>
            <person name="Long M."/>
            <person name="Low L."/>
            <person name="Lozovsky E."/>
            <person name="Lu J."/>
            <person name="Luo M."/>
            <person name="Machado C.A."/>
            <person name="Makalowski W."/>
            <person name="Marzo M."/>
            <person name="Matsuda M."/>
            <person name="Matzkin L."/>
            <person name="McAllister B."/>
            <person name="McBride C.S."/>
            <person name="McKernan B."/>
            <person name="McKernan K."/>
            <person name="Mendez-Lago M."/>
            <person name="Minx P."/>
            <person name="Mollenhauer M.U."/>
            <person name="Montooth K."/>
            <person name="Mount S.M."/>
            <person name="Mu X."/>
            <person name="Myers E."/>
            <person name="Negre B."/>
            <person name="Newfeld S."/>
            <person name="Nielsen R."/>
            <person name="Noor M.A."/>
            <person name="O'Grady P."/>
            <person name="Pachter L."/>
            <person name="Papaceit M."/>
            <person name="Parisi M.J."/>
            <person name="Parisi M."/>
            <person name="Parts L."/>
            <person name="Pedersen J.S."/>
            <person name="Pesole G."/>
            <person name="Phillippy A.M."/>
            <person name="Ponting C.P."/>
            <person name="Pop M."/>
            <person name="Porcelli D."/>
            <person name="Powell J.R."/>
            <person name="Prohaska S."/>
            <person name="Pruitt K."/>
            <person name="Puig M."/>
            <person name="Quesneville H."/>
            <person name="Ram K.R."/>
            <person name="Rand D."/>
            <person name="Rasmussen M.D."/>
            <person name="Reed L.K."/>
            <person name="Reenan R."/>
            <person name="Reily A."/>
            <person name="Remington K.A."/>
            <person name="Rieger T.T."/>
            <person name="Ritchie M.G."/>
            <person name="Robin C."/>
            <person name="Rogers Y.H."/>
            <person name="Rohde C."/>
            <person name="Rozas J."/>
            <person name="Rubenfield M.J."/>
            <person name="Ruiz A."/>
            <person name="Russo S."/>
            <person name="Salzberg S.L."/>
            <person name="Sanchez-Gracia A."/>
            <person name="Saranga D.J."/>
            <person name="Sato H."/>
            <person name="Schaeffer S.W."/>
            <person name="Schatz M.C."/>
            <person name="Schlenke T."/>
            <person name="Schwartz R."/>
            <person name="Segarra C."/>
            <person name="Singh R.S."/>
            <person name="Sirot L."/>
            <person name="Sirota M."/>
            <person name="Sisneros N.B."/>
            <person name="Smith C.D."/>
            <person name="Smith T.F."/>
            <person name="Spieth J."/>
            <person name="Stage D.E."/>
            <person name="Stark A."/>
            <person name="Stephan W."/>
            <person name="Strausberg R.L."/>
            <person name="Strempel S."/>
            <person name="Sturgill D."/>
            <person name="Sutton G."/>
            <person name="Sutton G.G."/>
            <person name="Tao W."/>
            <person name="Teichmann S."/>
            <person name="Tobari Y.N."/>
            <person name="Tomimura Y."/>
            <person name="Tsolas J.M."/>
            <person name="Valente V.L."/>
            <person name="Venter E."/>
            <person name="Venter J.C."/>
            <person name="Vicario S."/>
            <person name="Vieira F.G."/>
            <person name="Vilella A.J."/>
            <person name="Villasante A."/>
            <person name="Walenz B."/>
            <person name="Wang J."/>
            <person name="Wasserman M."/>
            <person name="Watts T."/>
            <person name="Wilson D."/>
            <person name="Wilson R.K."/>
            <person name="Wing R.A."/>
            <person name="Wolfner M.F."/>
            <person name="Wong A."/>
            <person name="Wong G.K."/>
            <person name="Wu C.I."/>
            <person name="Wu G."/>
            <person name="Yamamoto D."/>
            <person name="Yang H.P."/>
            <person name="Yang S.P."/>
            <person name="Yorke J.A."/>
            <person name="Yoshida K."/>
            <person name="Zdobnov E."/>
            <person name="Zhang P."/>
            <person name="Zhang Y."/>
            <person name="Zimin A.V."/>
            <person name="Baldwin J."/>
            <person name="Abdouelleil A."/>
            <person name="Abdulkadir J."/>
            <person name="Abebe A."/>
            <person name="Abera B."/>
            <person name="Abreu J."/>
            <person name="Acer S.C."/>
            <person name="Aftuck L."/>
            <person name="Alexander A."/>
            <person name="An P."/>
            <person name="Anderson E."/>
            <person name="Anderson S."/>
            <person name="Arachi H."/>
            <person name="Azer M."/>
            <person name="Bachantsang P."/>
            <person name="Barry A."/>
            <person name="Bayul T."/>
            <person name="Berlin A."/>
            <person name="Bessette D."/>
            <person name="Bloom T."/>
            <person name="Blye J."/>
            <person name="Boguslavskiy L."/>
            <person name="Bonnet C."/>
            <person name="Boukhgalter B."/>
            <person name="Bourzgui I."/>
            <person name="Brown A."/>
            <person name="Cahill P."/>
            <person name="Channer S."/>
            <person name="Cheshatsang Y."/>
            <person name="Chuda L."/>
            <person name="Citroen M."/>
            <person name="Collymore A."/>
            <person name="Cooke P."/>
            <person name="Costello M."/>
            <person name="D'Aco K."/>
            <person name="Daza R."/>
            <person name="De Haan G."/>
            <person name="DeGray S."/>
            <person name="DeMaso C."/>
            <person name="Dhargay N."/>
            <person name="Dooley K."/>
            <person name="Dooley E."/>
            <person name="Doricent M."/>
            <person name="Dorje P."/>
            <person name="Dorjee K."/>
            <person name="Dupes A."/>
            <person name="Elong R."/>
            <person name="Falk J."/>
            <person name="Farina A."/>
            <person name="Faro S."/>
            <person name="Ferguson D."/>
            <person name="Fisher S."/>
            <person name="Foley C.D."/>
            <person name="Franke A."/>
            <person name="Friedrich D."/>
            <person name="Gadbois L."/>
            <person name="Gearin G."/>
            <person name="Gearin C.R."/>
            <person name="Giannoukos G."/>
            <person name="Goode T."/>
            <person name="Graham J."/>
            <person name="Grandbois E."/>
            <person name="Grewal S."/>
            <person name="Gyaltsen K."/>
            <person name="Hafez N."/>
            <person name="Hagos B."/>
            <person name="Hall J."/>
            <person name="Henson C."/>
            <person name="Hollinger A."/>
            <person name="Honan T."/>
            <person name="Huard M.D."/>
            <person name="Hughes L."/>
            <person name="Hurhula B."/>
            <person name="Husby M.E."/>
            <person name="Kamat A."/>
            <person name="Kanga B."/>
            <person name="Kashin S."/>
            <person name="Khazanovich D."/>
            <person name="Kisner P."/>
            <person name="Lance K."/>
            <person name="Lara M."/>
            <person name="Lee W."/>
            <person name="Lennon N."/>
            <person name="Letendre F."/>
            <person name="LeVine R."/>
            <person name="Lipovsky A."/>
            <person name="Liu X."/>
            <person name="Liu J."/>
            <person name="Liu S."/>
            <person name="Lokyitsang T."/>
            <person name="Lokyitsang Y."/>
            <person name="Lubonja R."/>
            <person name="Lui A."/>
            <person name="MacDonald P."/>
            <person name="Magnisalis V."/>
            <person name="Maru K."/>
            <person name="Matthews C."/>
            <person name="McCusker W."/>
            <person name="McDonough S."/>
            <person name="Mehta T."/>
            <person name="Meldrim J."/>
            <person name="Meneus L."/>
            <person name="Mihai O."/>
            <person name="Mihalev A."/>
            <person name="Mihova T."/>
            <person name="Mittelman R."/>
            <person name="Mlenga V."/>
            <person name="Montmayeur A."/>
            <person name="Mulrain L."/>
            <person name="Navidi A."/>
            <person name="Naylor J."/>
            <person name="Negash T."/>
            <person name="Nguyen T."/>
            <person name="Nguyen N."/>
            <person name="Nicol R."/>
            <person name="Norbu C."/>
            <person name="Norbu N."/>
            <person name="Novod N."/>
            <person name="O'Neill B."/>
            <person name="Osman S."/>
            <person name="Markiewicz E."/>
            <person name="Oyono O.L."/>
            <person name="Patti C."/>
            <person name="Phunkhang P."/>
            <person name="Pierre F."/>
            <person name="Priest M."/>
            <person name="Raghuraman S."/>
            <person name="Rege F."/>
            <person name="Reyes R."/>
            <person name="Rise C."/>
            <person name="Rogov P."/>
            <person name="Ross K."/>
            <person name="Ryan E."/>
            <person name="Settipalli S."/>
            <person name="Shea T."/>
            <person name="Sherpa N."/>
            <person name="Shi L."/>
            <person name="Shih D."/>
            <person name="Sparrow T."/>
            <person name="Spaulding J."/>
            <person name="Stalker J."/>
            <person name="Stange-Thomann N."/>
            <person name="Stavropoulos S."/>
            <person name="Stone C."/>
            <person name="Strader C."/>
            <person name="Tesfaye S."/>
            <person name="Thomson T."/>
            <person name="Thoulutsang Y."/>
            <person name="Thoulutsang D."/>
            <person name="Topham K."/>
            <person name="Topping I."/>
            <person name="Tsamla T."/>
            <person name="Vassiliev H."/>
            <person name="Vo A."/>
            <person name="Wangchuk T."/>
            <person name="Wangdi T."/>
            <person name="Weiand M."/>
            <person name="Wilkinson J."/>
            <person name="Wilson A."/>
            <person name="Yadav S."/>
            <person name="Young G."/>
            <person name="Yu Q."/>
            <person name="Zembek L."/>
            <person name="Zhong D."/>
            <person name="Zimmer A."/>
            <person name="Zwirko Z."/>
            <person name="Jaffe D.B."/>
            <person name="Alvarez P."/>
            <person name="Brockman W."/>
            <person name="Butler J."/>
            <person name="Chin C."/>
            <person name="Gnerre S."/>
            <person name="Grabherr M."/>
            <person name="Kleber M."/>
            <person name="Mauceli E."/>
            <person name="MacCallum I."/>
        </authorList>
    </citation>
    <scope>NUCLEOTIDE SEQUENCE [LARGE SCALE GENOMIC DNA]</scope>
    <source>
        <strain evidence="9">Rob3c / Tucson 14021-0248.25</strain>
    </source>
</reference>
<dbReference type="Gene3D" id="2.170.270.10">
    <property type="entry name" value="SET domain"/>
    <property type="match status" value="1"/>
</dbReference>
<dbReference type="GO" id="GO:0070210">
    <property type="term" value="C:Rpd3L-Expanded complex"/>
    <property type="evidence" value="ECO:0007669"/>
    <property type="project" value="TreeGrafter"/>
</dbReference>
<dbReference type="InterPro" id="IPR011011">
    <property type="entry name" value="Znf_FYVE_PHD"/>
</dbReference>
<dbReference type="GO" id="GO:0008170">
    <property type="term" value="F:N-methyltransferase activity"/>
    <property type="evidence" value="ECO:0007669"/>
    <property type="project" value="UniProtKB-ARBA"/>
</dbReference>
<dbReference type="Proteomes" id="UP000001292">
    <property type="component" value="Unassembled WGS sequence"/>
</dbReference>
<evidence type="ECO:0000313" key="8">
    <source>
        <dbReference type="EMBL" id="EDW41433.1"/>
    </source>
</evidence>
<dbReference type="PROSITE" id="PS50016">
    <property type="entry name" value="ZF_PHD_2"/>
    <property type="match status" value="1"/>
</dbReference>
<feature type="region of interest" description="Disordered" evidence="6">
    <location>
        <begin position="1381"/>
        <end position="1401"/>
    </location>
</feature>
<dbReference type="HOGENOM" id="CLU_254304_0_0_1"/>
<dbReference type="CDD" id="cd15550">
    <property type="entry name" value="PHD_MLL5"/>
    <property type="match status" value="1"/>
</dbReference>
<dbReference type="Gene3D" id="3.30.40.10">
    <property type="entry name" value="Zinc/RING finger domain, C3HC4 (zinc finger)"/>
    <property type="match status" value="1"/>
</dbReference>
<dbReference type="GO" id="GO:0005700">
    <property type="term" value="C:polytene chromosome"/>
    <property type="evidence" value="ECO:0007669"/>
    <property type="project" value="EnsemblMetazoa"/>
</dbReference>
<dbReference type="InterPro" id="IPR001965">
    <property type="entry name" value="Znf_PHD"/>
</dbReference>
<dbReference type="InterPro" id="IPR019786">
    <property type="entry name" value="Zinc_finger_PHD-type_CS"/>
</dbReference>
<dbReference type="GO" id="GO:0008276">
    <property type="term" value="F:protein methyltransferase activity"/>
    <property type="evidence" value="ECO:0007669"/>
    <property type="project" value="UniProtKB-ARBA"/>
</dbReference>
<dbReference type="GO" id="GO:0000791">
    <property type="term" value="C:euchromatin"/>
    <property type="evidence" value="ECO:0007669"/>
    <property type="project" value="EnsemblMetazoa"/>
</dbReference>
<feature type="region of interest" description="Disordered" evidence="6">
    <location>
        <begin position="411"/>
        <end position="437"/>
    </location>
</feature>
<keyword evidence="9" id="KW-1185">Reference proteome</keyword>
<dbReference type="STRING" id="7238.B4HHA8"/>
<dbReference type="GO" id="GO:0008757">
    <property type="term" value="F:S-adenosylmethionine-dependent methyltransferase activity"/>
    <property type="evidence" value="ECO:0007669"/>
    <property type="project" value="UniProtKB-ARBA"/>
</dbReference>
<evidence type="ECO:0000313" key="9">
    <source>
        <dbReference type="Proteomes" id="UP000001292"/>
    </source>
</evidence>
<feature type="compositionally biased region" description="Polar residues" evidence="6">
    <location>
        <begin position="1386"/>
        <end position="1395"/>
    </location>
</feature>
<dbReference type="CDD" id="cd10529">
    <property type="entry name" value="SET_SETD5-like"/>
    <property type="match status" value="1"/>
</dbReference>